<feature type="signal peptide" evidence="2">
    <location>
        <begin position="1"/>
        <end position="28"/>
    </location>
</feature>
<dbReference type="RefSeq" id="WP_010755139.1">
    <property type="nucleotide sequence ID" value="NZ_ASWD01000002.1"/>
</dbReference>
<dbReference type="STRING" id="160454.RV10_GL004357"/>
<evidence type="ECO:0000259" key="3">
    <source>
        <dbReference type="Pfam" id="PF06030"/>
    </source>
</evidence>
<dbReference type="EMBL" id="AJAQ01000001">
    <property type="protein sequence ID" value="EOH97406.1"/>
    <property type="molecule type" value="Genomic_DNA"/>
</dbReference>
<evidence type="ECO:0000259" key="4">
    <source>
        <dbReference type="Pfam" id="PF11797"/>
    </source>
</evidence>
<reference evidence="5 6" key="1">
    <citation type="submission" date="2013-02" db="EMBL/GenBank/DDBJ databases">
        <title>The Genome Sequence of Enterococcus pallens BAA-351.</title>
        <authorList>
            <consortium name="The Broad Institute Genome Sequencing Platform"/>
            <consortium name="The Broad Institute Genome Sequencing Center for Infectious Disease"/>
            <person name="Earl A.M."/>
            <person name="Gilmore M.S."/>
            <person name="Lebreton F."/>
            <person name="Walker B."/>
            <person name="Young S.K."/>
            <person name="Zeng Q."/>
            <person name="Gargeya S."/>
            <person name="Fitzgerald M."/>
            <person name="Haas B."/>
            <person name="Abouelleil A."/>
            <person name="Alvarado L."/>
            <person name="Arachchi H.M."/>
            <person name="Berlin A.M."/>
            <person name="Chapman S.B."/>
            <person name="Dewar J."/>
            <person name="Goldberg J."/>
            <person name="Griggs A."/>
            <person name="Gujja S."/>
            <person name="Hansen M."/>
            <person name="Howarth C."/>
            <person name="Imamovic A."/>
            <person name="Larimer J."/>
            <person name="McCowan C."/>
            <person name="Murphy C."/>
            <person name="Neiman D."/>
            <person name="Pearson M."/>
            <person name="Priest M."/>
            <person name="Roberts A."/>
            <person name="Saif S."/>
            <person name="Shea T."/>
            <person name="Sisk P."/>
            <person name="Sykes S."/>
            <person name="Wortman J."/>
            <person name="Nusbaum C."/>
            <person name="Birren B."/>
        </authorList>
    </citation>
    <scope>NUCLEOTIDE SEQUENCE [LARGE SCALE GENOMIC DNA]</scope>
    <source>
        <strain evidence="5 6">ATCC BAA-351</strain>
    </source>
</reference>
<dbReference type="InterPro" id="IPR010317">
    <property type="entry name" value="WxLIP_PGBD"/>
</dbReference>
<accession>R2SXA6</accession>
<organism evidence="5 6">
    <name type="scientific">Enterococcus pallens ATCC BAA-351</name>
    <dbReference type="NCBI Taxonomy" id="1158607"/>
    <lineage>
        <taxon>Bacteria</taxon>
        <taxon>Bacillati</taxon>
        <taxon>Bacillota</taxon>
        <taxon>Bacilli</taxon>
        <taxon>Lactobacillales</taxon>
        <taxon>Enterococcaceae</taxon>
        <taxon>Enterococcus</taxon>
    </lineage>
</organism>
<dbReference type="HOGENOM" id="CLU_051987_1_0_9"/>
<evidence type="ECO:0000313" key="6">
    <source>
        <dbReference type="Proteomes" id="UP000013782"/>
    </source>
</evidence>
<feature type="domain" description="WxL Interacting Protein peptidoglycan binding" evidence="3">
    <location>
        <begin position="34"/>
        <end position="156"/>
    </location>
</feature>
<dbReference type="Pfam" id="PF11797">
    <property type="entry name" value="WxLIP_HBD"/>
    <property type="match status" value="1"/>
</dbReference>
<feature type="transmembrane region" description="Helical" evidence="1">
    <location>
        <begin position="319"/>
        <end position="340"/>
    </location>
</feature>
<keyword evidence="2" id="KW-0732">Signal</keyword>
<dbReference type="AlphaFoldDB" id="R2SXA6"/>
<keyword evidence="6" id="KW-1185">Reference proteome</keyword>
<proteinExistence type="predicted"/>
<evidence type="ECO:0000313" key="5">
    <source>
        <dbReference type="EMBL" id="EOH97406.1"/>
    </source>
</evidence>
<feature type="domain" description="WxL Interacting Protein host binding" evidence="4">
    <location>
        <begin position="174"/>
        <end position="309"/>
    </location>
</feature>
<dbReference type="PATRIC" id="fig|1158607.3.peg.74"/>
<keyword evidence="1" id="KW-0812">Transmembrane</keyword>
<evidence type="ECO:0000256" key="2">
    <source>
        <dbReference type="SAM" id="SignalP"/>
    </source>
</evidence>
<protein>
    <submittedName>
        <fullName evidence="5">Uncharacterized protein</fullName>
    </submittedName>
</protein>
<feature type="chain" id="PRO_5039156569" evidence="2">
    <location>
        <begin position="29"/>
        <end position="361"/>
    </location>
</feature>
<evidence type="ECO:0000256" key="1">
    <source>
        <dbReference type="SAM" id="Phobius"/>
    </source>
</evidence>
<comment type="caution">
    <text evidence="5">The sequence shown here is derived from an EMBL/GenBank/DDBJ whole genome shotgun (WGS) entry which is preliminary data.</text>
</comment>
<sequence length="361" mass="40292">MKVKKATLVFMTIGLLVCSLIWSPAAEASNGLKFNVKANIPENQHNPEVTYFDLLMSVGQTQEISVTLKNNTDEEVIILPKINAAMTNSDGVVEYSNFNNKERIYDKSLQTNIEEIVKLESDEVALAPQEERELKMTIQMPAEEVTGVIAGGIYLSQKYTEEKSDKNAVEEGTSTNLRNLFGYQIALLLRNNDNLVTPEVVYEGAEANQLNARNAVSLKTRNSSPTYINQAVFKAKITRAGSDETIAEVKKEKMQFAPNTIFDLYVPMQGKQYEAGDYVLTGSITSGNNEWPIKEAFTVTREQANKFNEADPDVEPEDYTMIIVLAALAAVFALAAVYLIRKNKQQKALLKQLNQNDKNKE</sequence>
<gene>
    <name evidence="5" type="ORF">UAU_00074</name>
</gene>
<name>R2SXA6_9ENTE</name>
<dbReference type="eggNOG" id="COG4072">
    <property type="taxonomic scope" value="Bacteria"/>
</dbReference>
<dbReference type="Proteomes" id="UP000013782">
    <property type="component" value="Unassembled WGS sequence"/>
</dbReference>
<keyword evidence="1" id="KW-1133">Transmembrane helix</keyword>
<dbReference type="OrthoDB" id="2193124at2"/>
<dbReference type="InterPro" id="IPR021759">
    <property type="entry name" value="WxLIP_HBD"/>
</dbReference>
<keyword evidence="1" id="KW-0472">Membrane</keyword>
<dbReference type="Pfam" id="PF06030">
    <property type="entry name" value="WxLIP_PGBD"/>
    <property type="match status" value="1"/>
</dbReference>